<dbReference type="OrthoDB" id="977000at2"/>
<dbReference type="GO" id="GO:0000155">
    <property type="term" value="F:phosphorelay sensor kinase activity"/>
    <property type="evidence" value="ECO:0007669"/>
    <property type="project" value="InterPro"/>
</dbReference>
<dbReference type="InterPro" id="IPR005467">
    <property type="entry name" value="His_kinase_dom"/>
</dbReference>
<dbReference type="InterPro" id="IPR003594">
    <property type="entry name" value="HATPase_dom"/>
</dbReference>
<dbReference type="Gene3D" id="1.20.5.1930">
    <property type="match status" value="1"/>
</dbReference>
<dbReference type="PANTHER" id="PTHR24421">
    <property type="entry name" value="NITRATE/NITRITE SENSOR PROTEIN NARX-RELATED"/>
    <property type="match status" value="1"/>
</dbReference>
<evidence type="ECO:0000256" key="17">
    <source>
        <dbReference type="ARBA" id="ARBA00024827"/>
    </source>
</evidence>
<feature type="transmembrane region" description="Helical" evidence="19">
    <location>
        <begin position="451"/>
        <end position="471"/>
    </location>
</feature>
<keyword evidence="12" id="KW-0418">Kinase</keyword>
<dbReference type="InterPro" id="IPR011712">
    <property type="entry name" value="Sig_transdc_His_kin_sub3_dim/P"/>
</dbReference>
<dbReference type="GO" id="GO:0005737">
    <property type="term" value="C:cytoplasm"/>
    <property type="evidence" value="ECO:0007669"/>
    <property type="project" value="UniProtKB-SubCell"/>
</dbReference>
<evidence type="ECO:0000256" key="13">
    <source>
        <dbReference type="ARBA" id="ARBA00022840"/>
    </source>
</evidence>
<dbReference type="Pfam" id="PF02518">
    <property type="entry name" value="HATPase_c"/>
    <property type="match status" value="1"/>
</dbReference>
<evidence type="ECO:0000256" key="11">
    <source>
        <dbReference type="ARBA" id="ARBA00022741"/>
    </source>
</evidence>
<dbReference type="AlphaFoldDB" id="A0A2S1SEX1"/>
<comment type="function">
    <text evidence="17">Member of the two-component regulatory system NreB/NreC involved in the control of dissimilatory nitrate/nitrite reduction in response to oxygen. NreB functions as a direct oxygen sensor histidine kinase which is autophosphorylated, in the absence of oxygen, probably at the conserved histidine residue, and transfers its phosphate group probably to a conserved aspartate residue of NreC. NreB/NreC activates the expression of the nitrate (narGHJI) and nitrite (nir) reductase operons, as well as the putative nitrate transporter gene narT.</text>
</comment>
<evidence type="ECO:0000256" key="3">
    <source>
        <dbReference type="ARBA" id="ARBA00004496"/>
    </source>
</evidence>
<dbReference type="Gene3D" id="3.30.565.10">
    <property type="entry name" value="Histidine kinase-like ATPase, C-terminal domain"/>
    <property type="match status" value="1"/>
</dbReference>
<dbReference type="InterPro" id="IPR019734">
    <property type="entry name" value="TPR_rpt"/>
</dbReference>
<evidence type="ECO:0000256" key="4">
    <source>
        <dbReference type="ARBA" id="ARBA00012438"/>
    </source>
</evidence>
<keyword evidence="19" id="KW-0472">Membrane</keyword>
<sequence length="710" mass="82625">MWKKRNGAVWFLVKLCGINYFWKNDMMFKKIAAVILISFLLSYCDNKKVESVKLPPKNDSILKYLSIAFDESLPYKIRYENNFKALRIIEKQNNDSINRYYFFKVAGRFWNMKDTIDYKKITSFLIKQSESALDTFSMAKACSYMGDYFVLMNKPDSSYYYFDKSIKFYNKIKNSEEILEPLFSKAQIQHKYTDYLGYEKSAFDILRIIKGRPNKIELRYEANNLLGIAYGELSEFELSRKYYNIALSLCADKSIPLKNHFKAATLNNLGRMCTCQKKYKISKIYCEIGLKEANLRKDNPSTYAMLLSNLGHAKFRLNELDDLPDLFYQSLKIRDSLNDAVGVYNCYAHLAEFYLLKNDNIKALDFAKKTYKLTKENNFPRDQMYAVRILTKADPSKAFEYLQEYYRLFDSIEIADRRIKNKFARIEFETDNLIQQQKQLKAENAKKDRKLITVASLFGLALLLMIITYLLNRQRLKNRELAILRRQQQSESELYELRLAHQQQHDQGRQQEKKRIARELHDGIMGKLSAIRMNLFVLTKRTDPETIQKSLAHIDTLREVEQEIRNIAYDLGQTAFADSNDFIPVLRNMLQSAETATGMQTTLITEESIAWQDLDNNSKMQLYRILQEALQNTVKYAGASSLSVTISQANNILSIEINDNGKGFDKKNTGKGLGLRNMKERARELQGKLKIESKPNAGTTLTLTFPLTIK</sequence>
<dbReference type="SMART" id="SM00028">
    <property type="entry name" value="TPR"/>
    <property type="match status" value="5"/>
</dbReference>
<keyword evidence="16" id="KW-0411">Iron-sulfur</keyword>
<evidence type="ECO:0000256" key="7">
    <source>
        <dbReference type="ARBA" id="ARBA00022490"/>
    </source>
</evidence>
<accession>A0A2S1SEX1</accession>
<reference evidence="21 22" key="1">
    <citation type="submission" date="2018-05" db="EMBL/GenBank/DDBJ databases">
        <title>Genome sequencing of Flavobacterium sp. HYN0049.</title>
        <authorList>
            <person name="Yi H."/>
            <person name="Baek C."/>
        </authorList>
    </citation>
    <scope>NUCLEOTIDE SEQUENCE [LARGE SCALE GENOMIC DNA]</scope>
    <source>
        <strain evidence="21 22">HYN0049</strain>
    </source>
</reference>
<dbReference type="PANTHER" id="PTHR24421:SF10">
    <property type="entry name" value="NITRATE_NITRITE SENSOR PROTEIN NARQ"/>
    <property type="match status" value="1"/>
</dbReference>
<gene>
    <name evidence="21" type="ORF">HYN49_02885</name>
</gene>
<keyword evidence="9" id="KW-0808">Transferase</keyword>
<evidence type="ECO:0000256" key="19">
    <source>
        <dbReference type="SAM" id="Phobius"/>
    </source>
</evidence>
<dbReference type="GO" id="GO:0051539">
    <property type="term" value="F:4 iron, 4 sulfur cluster binding"/>
    <property type="evidence" value="ECO:0007669"/>
    <property type="project" value="UniProtKB-KW"/>
</dbReference>
<protein>
    <recommendedName>
        <fullName evidence="5">Oxygen sensor histidine kinase NreB</fullName>
        <ecNumber evidence="4">2.7.13.3</ecNumber>
    </recommendedName>
    <alternativeName>
        <fullName evidence="18">Nitrogen regulation protein B</fullName>
    </alternativeName>
</protein>
<dbReference type="SMART" id="SM00387">
    <property type="entry name" value="HATPase_c"/>
    <property type="match status" value="1"/>
</dbReference>
<dbReference type="CDD" id="cd16917">
    <property type="entry name" value="HATPase_UhpB-NarQ-NarX-like"/>
    <property type="match status" value="1"/>
</dbReference>
<feature type="domain" description="Histidine kinase" evidence="20">
    <location>
        <begin position="621"/>
        <end position="709"/>
    </location>
</feature>
<dbReference type="GO" id="GO:0046983">
    <property type="term" value="F:protein dimerization activity"/>
    <property type="evidence" value="ECO:0007669"/>
    <property type="project" value="InterPro"/>
</dbReference>
<dbReference type="KEGG" id="fpal:HYN49_02885"/>
<keyword evidence="22" id="KW-1185">Reference proteome</keyword>
<dbReference type="Gene3D" id="1.25.40.10">
    <property type="entry name" value="Tetratricopeptide repeat domain"/>
    <property type="match status" value="1"/>
</dbReference>
<evidence type="ECO:0000256" key="18">
    <source>
        <dbReference type="ARBA" id="ARBA00030800"/>
    </source>
</evidence>
<dbReference type="InterPro" id="IPR004358">
    <property type="entry name" value="Sig_transdc_His_kin-like_C"/>
</dbReference>
<dbReference type="GO" id="GO:0005524">
    <property type="term" value="F:ATP binding"/>
    <property type="evidence" value="ECO:0007669"/>
    <property type="project" value="UniProtKB-KW"/>
</dbReference>
<dbReference type="GO" id="GO:0046872">
    <property type="term" value="F:metal ion binding"/>
    <property type="evidence" value="ECO:0007669"/>
    <property type="project" value="UniProtKB-KW"/>
</dbReference>
<keyword evidence="13" id="KW-0067">ATP-binding</keyword>
<evidence type="ECO:0000256" key="1">
    <source>
        <dbReference type="ARBA" id="ARBA00000085"/>
    </source>
</evidence>
<evidence type="ECO:0000313" key="22">
    <source>
        <dbReference type="Proteomes" id="UP000244937"/>
    </source>
</evidence>
<evidence type="ECO:0000256" key="12">
    <source>
        <dbReference type="ARBA" id="ARBA00022777"/>
    </source>
</evidence>
<keyword evidence="19" id="KW-1133">Transmembrane helix</keyword>
<keyword evidence="7" id="KW-0963">Cytoplasm</keyword>
<name>A0A2S1SEX1_9FLAO</name>
<dbReference type="RefSeq" id="WP_108902720.1">
    <property type="nucleotide sequence ID" value="NZ_CP029187.1"/>
</dbReference>
<keyword evidence="6" id="KW-0004">4Fe-4S</keyword>
<keyword evidence="15" id="KW-0902">Two-component regulatory system</keyword>
<evidence type="ECO:0000256" key="15">
    <source>
        <dbReference type="ARBA" id="ARBA00023012"/>
    </source>
</evidence>
<organism evidence="21 22">
    <name type="scientific">Flavobacterium pallidum</name>
    <dbReference type="NCBI Taxonomy" id="2172098"/>
    <lineage>
        <taxon>Bacteria</taxon>
        <taxon>Pseudomonadati</taxon>
        <taxon>Bacteroidota</taxon>
        <taxon>Flavobacteriia</taxon>
        <taxon>Flavobacteriales</taxon>
        <taxon>Flavobacteriaceae</taxon>
        <taxon>Flavobacterium</taxon>
    </lineage>
</organism>
<evidence type="ECO:0000313" key="21">
    <source>
        <dbReference type="EMBL" id="AWI24924.1"/>
    </source>
</evidence>
<keyword evidence="11" id="KW-0547">Nucleotide-binding</keyword>
<evidence type="ECO:0000259" key="20">
    <source>
        <dbReference type="PROSITE" id="PS50109"/>
    </source>
</evidence>
<evidence type="ECO:0000256" key="6">
    <source>
        <dbReference type="ARBA" id="ARBA00022485"/>
    </source>
</evidence>
<dbReference type="InterPro" id="IPR036890">
    <property type="entry name" value="HATPase_C_sf"/>
</dbReference>
<dbReference type="Pfam" id="PF07730">
    <property type="entry name" value="HisKA_3"/>
    <property type="match status" value="1"/>
</dbReference>
<evidence type="ECO:0000256" key="8">
    <source>
        <dbReference type="ARBA" id="ARBA00022553"/>
    </source>
</evidence>
<dbReference type="PROSITE" id="PS50109">
    <property type="entry name" value="HIS_KIN"/>
    <property type="match status" value="1"/>
</dbReference>
<dbReference type="EC" id="2.7.13.3" evidence="4"/>
<evidence type="ECO:0000256" key="5">
    <source>
        <dbReference type="ARBA" id="ARBA00017322"/>
    </source>
</evidence>
<evidence type="ECO:0000256" key="10">
    <source>
        <dbReference type="ARBA" id="ARBA00022723"/>
    </source>
</evidence>
<dbReference type="PRINTS" id="PR00344">
    <property type="entry name" value="BCTRLSENSOR"/>
</dbReference>
<keyword evidence="14" id="KW-0408">Iron</keyword>
<comment type="cofactor">
    <cofactor evidence="2">
        <name>[4Fe-4S] cluster</name>
        <dbReference type="ChEBI" id="CHEBI:49883"/>
    </cofactor>
</comment>
<comment type="catalytic activity">
    <reaction evidence="1">
        <text>ATP + protein L-histidine = ADP + protein N-phospho-L-histidine.</text>
        <dbReference type="EC" id="2.7.13.3"/>
    </reaction>
</comment>
<dbReference type="InterPro" id="IPR011990">
    <property type="entry name" value="TPR-like_helical_dom_sf"/>
</dbReference>
<keyword evidence="8" id="KW-0597">Phosphoprotein</keyword>
<dbReference type="Proteomes" id="UP000244937">
    <property type="component" value="Chromosome"/>
</dbReference>
<comment type="subcellular location">
    <subcellularLocation>
        <location evidence="3">Cytoplasm</location>
    </subcellularLocation>
</comment>
<proteinExistence type="predicted"/>
<evidence type="ECO:0000256" key="9">
    <source>
        <dbReference type="ARBA" id="ARBA00022679"/>
    </source>
</evidence>
<evidence type="ECO:0000256" key="14">
    <source>
        <dbReference type="ARBA" id="ARBA00023004"/>
    </source>
</evidence>
<keyword evidence="10" id="KW-0479">Metal-binding</keyword>
<evidence type="ECO:0000256" key="2">
    <source>
        <dbReference type="ARBA" id="ARBA00001966"/>
    </source>
</evidence>
<dbReference type="SUPFAM" id="SSF55874">
    <property type="entry name" value="ATPase domain of HSP90 chaperone/DNA topoisomerase II/histidine kinase"/>
    <property type="match status" value="1"/>
</dbReference>
<dbReference type="SUPFAM" id="SSF48452">
    <property type="entry name" value="TPR-like"/>
    <property type="match status" value="1"/>
</dbReference>
<dbReference type="InterPro" id="IPR050482">
    <property type="entry name" value="Sensor_HK_TwoCompSys"/>
</dbReference>
<evidence type="ECO:0000256" key="16">
    <source>
        <dbReference type="ARBA" id="ARBA00023014"/>
    </source>
</evidence>
<dbReference type="GO" id="GO:0016020">
    <property type="term" value="C:membrane"/>
    <property type="evidence" value="ECO:0007669"/>
    <property type="project" value="InterPro"/>
</dbReference>
<dbReference type="EMBL" id="CP029187">
    <property type="protein sequence ID" value="AWI24924.1"/>
    <property type="molecule type" value="Genomic_DNA"/>
</dbReference>
<keyword evidence="19" id="KW-0812">Transmembrane</keyword>